<dbReference type="EC" id="1.11.1.26" evidence="2"/>
<feature type="active site" description="Cysteine sulfenic acid (-SOH) intermediate; for peroxidase activity" evidence="10">
    <location>
        <position position="63"/>
    </location>
</feature>
<accession>D6Z5M5</accession>
<dbReference type="GO" id="GO:0102039">
    <property type="term" value="F:NADH-dependent peroxiredoxin activity"/>
    <property type="evidence" value="ECO:0007669"/>
    <property type="project" value="UniProtKB-EC"/>
</dbReference>
<dbReference type="CDD" id="cd03015">
    <property type="entry name" value="PRX_Typ2cys"/>
    <property type="match status" value="1"/>
</dbReference>
<evidence type="ECO:0000313" key="13">
    <source>
        <dbReference type="Proteomes" id="UP000001508"/>
    </source>
</evidence>
<evidence type="ECO:0000256" key="4">
    <source>
        <dbReference type="ARBA" id="ARBA00022559"/>
    </source>
</evidence>
<dbReference type="PIRSF" id="PIRSF000239">
    <property type="entry name" value="AHPC"/>
    <property type="match status" value="1"/>
</dbReference>
<reference evidence="13" key="1">
    <citation type="submission" date="2010-02" db="EMBL/GenBank/DDBJ databases">
        <title>Complete sequence of Desulfurivibrio alkaliphilus AHT2.</title>
        <authorList>
            <consortium name="US DOE Joint Genome Institute"/>
            <person name="Pitluck S."/>
            <person name="Chertkov O."/>
            <person name="Detter J.C."/>
            <person name="Han C."/>
            <person name="Tapia R."/>
            <person name="Larimer F."/>
            <person name="Land M."/>
            <person name="Hauser L."/>
            <person name="Kyrpides N."/>
            <person name="Mikhailova N."/>
            <person name="Sorokin D.Y."/>
            <person name="Muyzer G."/>
            <person name="Woyke T."/>
        </authorList>
    </citation>
    <scope>NUCLEOTIDE SEQUENCE [LARGE SCALE GENOMIC DNA]</scope>
    <source>
        <strain evidence="13">DSM 19089 / UNIQEM U267 / AHT2</strain>
    </source>
</reference>
<dbReference type="Proteomes" id="UP000001508">
    <property type="component" value="Chromosome"/>
</dbReference>
<protein>
    <recommendedName>
        <fullName evidence="3">Alkyl hydroperoxide reductase C</fullName>
        <ecNumber evidence="2">1.11.1.26</ecNumber>
    </recommendedName>
    <alternativeName>
        <fullName evidence="8">Peroxiredoxin</fullName>
    </alternativeName>
</protein>
<gene>
    <name evidence="12" type="ordered locus">DaAHT2_2091</name>
</gene>
<dbReference type="KEGG" id="dak:DaAHT2_2091"/>
<evidence type="ECO:0000256" key="5">
    <source>
        <dbReference type="ARBA" id="ARBA00022862"/>
    </source>
</evidence>
<dbReference type="GO" id="GO:0033554">
    <property type="term" value="P:cellular response to stress"/>
    <property type="evidence" value="ECO:0007669"/>
    <property type="project" value="TreeGrafter"/>
</dbReference>
<dbReference type="HOGENOM" id="CLU_042529_21_3_7"/>
<evidence type="ECO:0000256" key="10">
    <source>
        <dbReference type="PIRSR" id="PIRSR000239-1"/>
    </source>
</evidence>
<dbReference type="InterPro" id="IPR000866">
    <property type="entry name" value="AhpC/TSA"/>
</dbReference>
<dbReference type="SUPFAM" id="SSF52833">
    <property type="entry name" value="Thioredoxin-like"/>
    <property type="match status" value="1"/>
</dbReference>
<organism evidence="12 13">
    <name type="scientific">Desulfurivibrio alkaliphilus (strain DSM 19089 / UNIQEM U267 / AHT2)</name>
    <dbReference type="NCBI Taxonomy" id="589865"/>
    <lineage>
        <taxon>Bacteria</taxon>
        <taxon>Pseudomonadati</taxon>
        <taxon>Thermodesulfobacteriota</taxon>
        <taxon>Desulfobulbia</taxon>
        <taxon>Desulfobulbales</taxon>
        <taxon>Desulfobulbaceae</taxon>
        <taxon>Desulfurivibrio</taxon>
    </lineage>
</organism>
<evidence type="ECO:0000256" key="9">
    <source>
        <dbReference type="ARBA" id="ARBA00047572"/>
    </source>
</evidence>
<dbReference type="Gene3D" id="3.40.30.10">
    <property type="entry name" value="Glutaredoxin"/>
    <property type="match status" value="1"/>
</dbReference>
<dbReference type="GO" id="GO:0045454">
    <property type="term" value="P:cell redox homeostasis"/>
    <property type="evidence" value="ECO:0007669"/>
    <property type="project" value="TreeGrafter"/>
</dbReference>
<dbReference type="PANTHER" id="PTHR10681">
    <property type="entry name" value="THIOREDOXIN PEROXIDASE"/>
    <property type="match status" value="1"/>
</dbReference>
<dbReference type="InterPro" id="IPR024706">
    <property type="entry name" value="Peroxiredoxin_AhpC-typ"/>
</dbReference>
<dbReference type="InterPro" id="IPR036249">
    <property type="entry name" value="Thioredoxin-like_sf"/>
</dbReference>
<dbReference type="PANTHER" id="PTHR10681:SF121">
    <property type="entry name" value="ALKYL HYDROPEROXIDE REDUCTASE C"/>
    <property type="match status" value="1"/>
</dbReference>
<dbReference type="RefSeq" id="WP_013164279.1">
    <property type="nucleotide sequence ID" value="NC_014216.1"/>
</dbReference>
<keyword evidence="13" id="KW-1185">Reference proteome</keyword>
<dbReference type="STRING" id="589865.DaAHT2_2091"/>
<keyword evidence="5" id="KW-0049">Antioxidant</keyword>
<dbReference type="OrthoDB" id="9812811at2"/>
<dbReference type="Pfam" id="PF00578">
    <property type="entry name" value="AhpC-TSA"/>
    <property type="match status" value="1"/>
</dbReference>
<evidence type="ECO:0000256" key="7">
    <source>
        <dbReference type="ARBA" id="ARBA00023284"/>
    </source>
</evidence>
<keyword evidence="4" id="KW-0575">Peroxidase</keyword>
<dbReference type="InParanoid" id="D6Z5M5"/>
<dbReference type="PROSITE" id="PS51352">
    <property type="entry name" value="THIOREDOXIN_2"/>
    <property type="match status" value="1"/>
</dbReference>
<evidence type="ECO:0000256" key="2">
    <source>
        <dbReference type="ARBA" id="ARBA00013021"/>
    </source>
</evidence>
<keyword evidence="7" id="KW-0676">Redox-active center</keyword>
<proteinExistence type="predicted"/>
<evidence type="ECO:0000313" key="12">
    <source>
        <dbReference type="EMBL" id="ADH86762.1"/>
    </source>
</evidence>
<name>D6Z5M5_DESAT</name>
<keyword evidence="6" id="KW-0560">Oxidoreductase</keyword>
<dbReference type="AlphaFoldDB" id="D6Z5M5"/>
<evidence type="ECO:0000256" key="3">
    <source>
        <dbReference type="ARBA" id="ARBA00017462"/>
    </source>
</evidence>
<dbReference type="GO" id="GO:0005829">
    <property type="term" value="C:cytosol"/>
    <property type="evidence" value="ECO:0007669"/>
    <property type="project" value="TreeGrafter"/>
</dbReference>
<evidence type="ECO:0000256" key="6">
    <source>
        <dbReference type="ARBA" id="ARBA00023002"/>
    </source>
</evidence>
<evidence type="ECO:0000259" key="11">
    <source>
        <dbReference type="PROSITE" id="PS51352"/>
    </source>
</evidence>
<dbReference type="InterPro" id="IPR013766">
    <property type="entry name" value="Thioredoxin_domain"/>
</dbReference>
<dbReference type="EMBL" id="CP001940">
    <property type="protein sequence ID" value="ADH86762.1"/>
    <property type="molecule type" value="Genomic_DNA"/>
</dbReference>
<dbReference type="eggNOG" id="COG0450">
    <property type="taxonomic scope" value="Bacteria"/>
</dbReference>
<evidence type="ECO:0000256" key="8">
    <source>
        <dbReference type="ARBA" id="ARBA00032077"/>
    </source>
</evidence>
<sequence>MSYEHDVDCCCGAIQVGQEVPDFELETYEPAKGDFGKFSLSEQKKLGKWTVLVFYPADFTFVCSTELADLADEYENLKAAGAEVVTVSTDTVFTHLAWKREEKFLENARYPMGADRTGQVSRMFGVYNEETGLDLRGTFIISPAGELVASEINFYNVGRNAKELLRKLQASVHVANNPDEACPARWEQGGKTLTPGPQMVGKVYDALK</sequence>
<dbReference type="GO" id="GO:0006979">
    <property type="term" value="P:response to oxidative stress"/>
    <property type="evidence" value="ECO:0007669"/>
    <property type="project" value="TreeGrafter"/>
</dbReference>
<evidence type="ECO:0000256" key="1">
    <source>
        <dbReference type="ARBA" id="ARBA00011654"/>
    </source>
</evidence>
<dbReference type="InterPro" id="IPR050217">
    <property type="entry name" value="Peroxiredoxin"/>
</dbReference>
<dbReference type="GO" id="GO:0042744">
    <property type="term" value="P:hydrogen peroxide catabolic process"/>
    <property type="evidence" value="ECO:0007669"/>
    <property type="project" value="TreeGrafter"/>
</dbReference>
<feature type="domain" description="Thioredoxin" evidence="11">
    <location>
        <begin position="14"/>
        <end position="173"/>
    </location>
</feature>
<comment type="subunit">
    <text evidence="1">Homodimer; disulfide-linked, upon oxidation. 5 homodimers assemble to form a ring-like decamer.</text>
</comment>
<dbReference type="GO" id="GO:0008379">
    <property type="term" value="F:thioredoxin peroxidase activity"/>
    <property type="evidence" value="ECO:0007669"/>
    <property type="project" value="TreeGrafter"/>
</dbReference>
<comment type="catalytic activity">
    <reaction evidence="9">
        <text>a hydroperoxide + NADH + H(+) = an alcohol + NAD(+) + H2O</text>
        <dbReference type="Rhea" id="RHEA:62628"/>
        <dbReference type="ChEBI" id="CHEBI:15377"/>
        <dbReference type="ChEBI" id="CHEBI:15378"/>
        <dbReference type="ChEBI" id="CHEBI:30879"/>
        <dbReference type="ChEBI" id="CHEBI:35924"/>
        <dbReference type="ChEBI" id="CHEBI:57540"/>
        <dbReference type="ChEBI" id="CHEBI:57945"/>
        <dbReference type="EC" id="1.11.1.26"/>
    </reaction>
</comment>
<dbReference type="FunCoup" id="D6Z5M5">
    <property type="interactions" value="451"/>
</dbReference>